<dbReference type="InterPro" id="IPR002123">
    <property type="entry name" value="Plipid/glycerol_acylTrfase"/>
</dbReference>
<protein>
    <submittedName>
        <fullName evidence="6">1-acyl-sn-glycerol-3-phosphate acyltransferase</fullName>
    </submittedName>
</protein>
<dbReference type="CDD" id="cd07989">
    <property type="entry name" value="LPLAT_AGPAT-like"/>
    <property type="match status" value="1"/>
</dbReference>
<dbReference type="SUPFAM" id="SSF69593">
    <property type="entry name" value="Glycerol-3-phosphate (1)-acyltransferase"/>
    <property type="match status" value="1"/>
</dbReference>
<dbReference type="Pfam" id="PF01553">
    <property type="entry name" value="Acyltransferase"/>
    <property type="match status" value="1"/>
</dbReference>
<dbReference type="AlphaFoldDB" id="A0A937D610"/>
<dbReference type="SMART" id="SM00563">
    <property type="entry name" value="PlsC"/>
    <property type="match status" value="1"/>
</dbReference>
<feature type="domain" description="Phospholipid/glycerol acyltransferase" evidence="5">
    <location>
        <begin position="75"/>
        <end position="194"/>
    </location>
</feature>
<proteinExistence type="predicted"/>
<dbReference type="GO" id="GO:0006654">
    <property type="term" value="P:phosphatidic acid biosynthetic process"/>
    <property type="evidence" value="ECO:0007669"/>
    <property type="project" value="TreeGrafter"/>
</dbReference>
<comment type="caution">
    <text evidence="6">The sequence shown here is derived from an EMBL/GenBank/DDBJ whole genome shotgun (WGS) entry which is preliminary data.</text>
</comment>
<evidence type="ECO:0000256" key="4">
    <source>
        <dbReference type="SAM" id="MobiDB-lite"/>
    </source>
</evidence>
<gene>
    <name evidence="6" type="ORF">JI739_08975</name>
</gene>
<evidence type="ECO:0000313" key="6">
    <source>
        <dbReference type="EMBL" id="MBL0420473.1"/>
    </source>
</evidence>
<sequence length="246" mass="27292">MVGEALAGLPASHRGRRRVDLHPSNARDLLRIAGAASVTRRPRFHRLLGESLCVVVRFLIGAYPAGNEPDGPEQTLYFANHTSHLDTLTLLAALSPGARARTRPVAARDYWCASPLRHWVAEKVLNVVFIDRQRQAGDPLDPVRAALAEGWSLIMFPEGTRRDQQLPSEFKSGIYRLASEFPDLHLKPVYLENLHRILPKGSMLPLPLINRVHFGQALARLQAEDKTTFLARAHAAVCELCPGTEP</sequence>
<evidence type="ECO:0000259" key="5">
    <source>
        <dbReference type="SMART" id="SM00563"/>
    </source>
</evidence>
<name>A0A937D610_9BURK</name>
<evidence type="ECO:0000256" key="2">
    <source>
        <dbReference type="ARBA" id="ARBA00022679"/>
    </source>
</evidence>
<keyword evidence="2" id="KW-0808">Transferase</keyword>
<comment type="pathway">
    <text evidence="1">Lipid metabolism.</text>
</comment>
<dbReference type="PANTHER" id="PTHR10434">
    <property type="entry name" value="1-ACYL-SN-GLYCEROL-3-PHOSPHATE ACYLTRANSFERASE"/>
    <property type="match status" value="1"/>
</dbReference>
<accession>A0A937D610</accession>
<organism evidence="6 7">
    <name type="scientific">Ramlibacter aurantiacus</name>
    <dbReference type="NCBI Taxonomy" id="2801330"/>
    <lineage>
        <taxon>Bacteria</taxon>
        <taxon>Pseudomonadati</taxon>
        <taxon>Pseudomonadota</taxon>
        <taxon>Betaproteobacteria</taxon>
        <taxon>Burkholderiales</taxon>
        <taxon>Comamonadaceae</taxon>
        <taxon>Ramlibacter</taxon>
    </lineage>
</organism>
<dbReference type="EMBL" id="JAEQNA010000002">
    <property type="protein sequence ID" value="MBL0420473.1"/>
    <property type="molecule type" value="Genomic_DNA"/>
</dbReference>
<evidence type="ECO:0000256" key="1">
    <source>
        <dbReference type="ARBA" id="ARBA00005189"/>
    </source>
</evidence>
<feature type="region of interest" description="Disordered" evidence="4">
    <location>
        <begin position="1"/>
        <end position="20"/>
    </location>
</feature>
<dbReference type="GO" id="GO:0003841">
    <property type="term" value="F:1-acylglycerol-3-phosphate O-acyltransferase activity"/>
    <property type="evidence" value="ECO:0007669"/>
    <property type="project" value="TreeGrafter"/>
</dbReference>
<dbReference type="PANTHER" id="PTHR10434:SF11">
    <property type="entry name" value="1-ACYL-SN-GLYCEROL-3-PHOSPHATE ACYLTRANSFERASE"/>
    <property type="match status" value="1"/>
</dbReference>
<keyword evidence="3 6" id="KW-0012">Acyltransferase</keyword>
<reference evidence="6" key="1">
    <citation type="submission" date="2021-01" db="EMBL/GenBank/DDBJ databases">
        <title>Ramlibacter sp. strain AW1 16S ribosomal RNA gene Genome sequencing and assembly.</title>
        <authorList>
            <person name="Kang M."/>
        </authorList>
    </citation>
    <scope>NUCLEOTIDE SEQUENCE</scope>
    <source>
        <strain evidence="6">AW1</strain>
    </source>
</reference>
<evidence type="ECO:0000256" key="3">
    <source>
        <dbReference type="ARBA" id="ARBA00023315"/>
    </source>
</evidence>
<dbReference type="Proteomes" id="UP000613011">
    <property type="component" value="Unassembled WGS sequence"/>
</dbReference>
<evidence type="ECO:0000313" key="7">
    <source>
        <dbReference type="Proteomes" id="UP000613011"/>
    </source>
</evidence>
<keyword evidence="7" id="KW-1185">Reference proteome</keyword>